<dbReference type="SUPFAM" id="SSF55729">
    <property type="entry name" value="Acyl-CoA N-acyltransferases (Nat)"/>
    <property type="match status" value="2"/>
</dbReference>
<evidence type="ECO:0000313" key="2">
    <source>
        <dbReference type="EMBL" id="ORY23922.1"/>
    </source>
</evidence>
<name>A0A1Y2AN29_9TREE</name>
<evidence type="ECO:0000313" key="3">
    <source>
        <dbReference type="Proteomes" id="UP000193986"/>
    </source>
</evidence>
<reference evidence="2 3" key="1">
    <citation type="submission" date="2016-07" db="EMBL/GenBank/DDBJ databases">
        <title>Pervasive Adenine N6-methylation of Active Genes in Fungi.</title>
        <authorList>
            <consortium name="DOE Joint Genome Institute"/>
            <person name="Mondo S.J."/>
            <person name="Dannebaum R.O."/>
            <person name="Kuo R.C."/>
            <person name="Labutti K."/>
            <person name="Haridas S."/>
            <person name="Kuo A."/>
            <person name="Salamov A."/>
            <person name="Ahrendt S.R."/>
            <person name="Lipzen A."/>
            <person name="Sullivan W."/>
            <person name="Andreopoulos W.B."/>
            <person name="Clum A."/>
            <person name="Lindquist E."/>
            <person name="Daum C."/>
            <person name="Ramamoorthy G.K."/>
            <person name="Gryganskyi A."/>
            <person name="Culley D."/>
            <person name="Magnuson J.K."/>
            <person name="James T.Y."/>
            <person name="O'Malley M.A."/>
            <person name="Stajich J.E."/>
            <person name="Spatafora J.W."/>
            <person name="Visel A."/>
            <person name="Grigoriev I.V."/>
        </authorList>
    </citation>
    <scope>NUCLEOTIDE SEQUENCE [LARGE SCALE GENOMIC DNA]</scope>
    <source>
        <strain evidence="2 3">68-887.2</strain>
    </source>
</reference>
<protein>
    <recommendedName>
        <fullName evidence="1">N-acetyltransferase domain-containing protein</fullName>
    </recommendedName>
</protein>
<evidence type="ECO:0000259" key="1">
    <source>
        <dbReference type="PROSITE" id="PS51186"/>
    </source>
</evidence>
<keyword evidence="3" id="KW-1185">Reference proteome</keyword>
<dbReference type="STRING" id="71784.A0A1Y2AN29"/>
<dbReference type="PROSITE" id="PS51186">
    <property type="entry name" value="GNAT"/>
    <property type="match status" value="1"/>
</dbReference>
<dbReference type="OrthoDB" id="47059at2759"/>
<dbReference type="GO" id="GO:0016747">
    <property type="term" value="F:acyltransferase activity, transferring groups other than amino-acyl groups"/>
    <property type="evidence" value="ECO:0007669"/>
    <property type="project" value="InterPro"/>
</dbReference>
<gene>
    <name evidence="2" type="ORF">BCR39DRAFT_548233</name>
</gene>
<dbReference type="CDD" id="cd04301">
    <property type="entry name" value="NAT_SF"/>
    <property type="match status" value="1"/>
</dbReference>
<dbReference type="Gene3D" id="3.40.630.30">
    <property type="match status" value="2"/>
</dbReference>
<organism evidence="2 3">
    <name type="scientific">Naematelia encephala</name>
    <dbReference type="NCBI Taxonomy" id="71784"/>
    <lineage>
        <taxon>Eukaryota</taxon>
        <taxon>Fungi</taxon>
        <taxon>Dikarya</taxon>
        <taxon>Basidiomycota</taxon>
        <taxon>Agaricomycotina</taxon>
        <taxon>Tremellomycetes</taxon>
        <taxon>Tremellales</taxon>
        <taxon>Naemateliaceae</taxon>
        <taxon>Naematelia</taxon>
    </lineage>
</organism>
<dbReference type="AlphaFoldDB" id="A0A1Y2AN29"/>
<accession>A0A1Y2AN29</accession>
<sequence length="356" mass="38813">MATSFTVSKLTSNSPTKPLHELYESTLGLVSPYSLPSNKFHSLLTAPQSQIFIATSTSSPTSSSPILGFALTYLIRAGSASNKSLQHYKGAIALLIVHPSHRNHGIGSALHAAALEHLTQSVRSSFNNSYPKPTSSQIQLGSTFPRIWPGVPNGPEFDEAKLWFQRRGWVFKDECSIDLYRSLDDSVVEELSLNEMVKKAEGHEITFGCPEAKDIQGLLELQKEEFDTYTGWPDMFPALLDAGQSQDIWCAFDKSGQVIGATVAALEPDGPMLEVLAWPATIGKRCASIACVGISSKSRGTGAGVALVASATMNLARRGADGCFIDWVSLKGFYQRCGYEPWAKGYWEAWRDVNEV</sequence>
<comment type="caution">
    <text evidence="2">The sequence shown here is derived from an EMBL/GenBank/DDBJ whole genome shotgun (WGS) entry which is preliminary data.</text>
</comment>
<proteinExistence type="predicted"/>
<dbReference type="EMBL" id="MCFC01000074">
    <property type="protein sequence ID" value="ORY23922.1"/>
    <property type="molecule type" value="Genomic_DNA"/>
</dbReference>
<dbReference type="Pfam" id="PF00583">
    <property type="entry name" value="Acetyltransf_1"/>
    <property type="match status" value="2"/>
</dbReference>
<dbReference type="Proteomes" id="UP000193986">
    <property type="component" value="Unassembled WGS sequence"/>
</dbReference>
<feature type="domain" description="N-acetyltransferase" evidence="1">
    <location>
        <begin position="205"/>
        <end position="356"/>
    </location>
</feature>
<dbReference type="InterPro" id="IPR000182">
    <property type="entry name" value="GNAT_dom"/>
</dbReference>
<dbReference type="InParanoid" id="A0A1Y2AN29"/>
<dbReference type="InterPro" id="IPR016181">
    <property type="entry name" value="Acyl_CoA_acyltransferase"/>
</dbReference>